<dbReference type="KEGG" id="flt:Sv326_1086"/>
<gene>
    <name evidence="1" type="ORF">Sv326_1086</name>
</gene>
<proteinExistence type="predicted"/>
<name>A0A7D6BTC0_FERL1</name>
<sequence>MGRQANNQGEHKWRHLRVLVKPQNQAIIHLLSDGKPRMPVEICRELKEFPKATLYIAMRELVMKKILIPKIIVEKGKKRKTLTDILGYTLDPDVSELIKLLNEADKLAENISMR</sequence>
<accession>A0A7D6BTC0</accession>
<organism evidence="1 2">
    <name type="scientific">Fermentimicrarchaeum limneticum</name>
    <dbReference type="NCBI Taxonomy" id="2795018"/>
    <lineage>
        <taxon>Archaea</taxon>
        <taxon>Candidatus Micrarchaeota</taxon>
        <taxon>Candidatus Fermentimicrarchaeales</taxon>
        <taxon>Candidatus Fermentimicrarchaeaceae</taxon>
        <taxon>Candidatus Fermentimicrarchaeum</taxon>
    </lineage>
</organism>
<evidence type="ECO:0000313" key="2">
    <source>
        <dbReference type="Proteomes" id="UP000510821"/>
    </source>
</evidence>
<evidence type="ECO:0008006" key="3">
    <source>
        <dbReference type="Google" id="ProtNLM"/>
    </source>
</evidence>
<reference evidence="2" key="1">
    <citation type="submission" date="2020-07" db="EMBL/GenBank/DDBJ databases">
        <title>Metabolic diversity and evolutionary history of the archaeal phylum ###Micrarchaeota### uncovered from a freshwater lake metagenome.</title>
        <authorList>
            <person name="Kadnikov V.V."/>
            <person name="Savvichev A.S."/>
            <person name="Mardanov A.V."/>
            <person name="Beletsky A.V."/>
            <person name="Chupakov A.V."/>
            <person name="Kokryatskaya N.M."/>
            <person name="Pimenov N.V."/>
            <person name="Ravin N.V."/>
        </authorList>
    </citation>
    <scope>NUCLEOTIDE SEQUENCE [LARGE SCALE GENOMIC DNA]</scope>
</reference>
<dbReference type="EMBL" id="CP058998">
    <property type="protein sequence ID" value="QLJ53261.1"/>
    <property type="molecule type" value="Genomic_DNA"/>
</dbReference>
<dbReference type="Gene3D" id="1.10.10.10">
    <property type="entry name" value="Winged helix-like DNA-binding domain superfamily/Winged helix DNA-binding domain"/>
    <property type="match status" value="1"/>
</dbReference>
<evidence type="ECO:0000313" key="1">
    <source>
        <dbReference type="EMBL" id="QLJ53261.1"/>
    </source>
</evidence>
<dbReference type="InterPro" id="IPR036388">
    <property type="entry name" value="WH-like_DNA-bd_sf"/>
</dbReference>
<dbReference type="AlphaFoldDB" id="A0A7D6BTC0"/>
<dbReference type="Proteomes" id="UP000510821">
    <property type="component" value="Chromosome"/>
</dbReference>
<protein>
    <recommendedName>
        <fullName evidence="3">ArsR family transcriptional regulator</fullName>
    </recommendedName>
</protein>